<organism evidence="2 3">
    <name type="scientific">Pseudomonas khavaziana</name>
    <dbReference type="NCBI Taxonomy" id="2842351"/>
    <lineage>
        <taxon>Bacteria</taxon>
        <taxon>Pseudomonadati</taxon>
        <taxon>Pseudomonadota</taxon>
        <taxon>Gammaproteobacteria</taxon>
        <taxon>Pseudomonadales</taxon>
        <taxon>Pseudomonadaceae</taxon>
        <taxon>Pseudomonas</taxon>
    </lineage>
</organism>
<dbReference type="SUPFAM" id="SSF160582">
    <property type="entry name" value="MbtH-like"/>
    <property type="match status" value="1"/>
</dbReference>
<gene>
    <name evidence="2" type="ORF">QYQ93_25475</name>
</gene>
<dbReference type="PANTHER" id="PTHR38444">
    <property type="entry name" value="ENTEROBACTIN BIOSYNTHESIS PROTEIN YBDZ"/>
    <property type="match status" value="1"/>
</dbReference>
<reference evidence="2 3" key="1">
    <citation type="submission" date="2023-07" db="EMBL/GenBank/DDBJ databases">
        <title>Plant endophyte Pseudomonas khavaziana can be used to control wheat stem rot.</title>
        <authorList>
            <person name="Guo S."/>
            <person name="Shen X."/>
        </authorList>
    </citation>
    <scope>NUCLEOTIDE SEQUENCE [LARGE SCALE GENOMIC DNA]</scope>
    <source>
        <strain evidence="2 3">SR9</strain>
    </source>
</reference>
<dbReference type="RefSeq" id="WP_080889039.1">
    <property type="nucleotide sequence ID" value="NZ_CP129946.1"/>
</dbReference>
<sequence length="72" mass="8027">MVNRMDAGWVVVINHEEQYSVYPADLPVPAGWVATGHSGTRDECLDHIALVWVDMRPRSVREALAKVASHSE</sequence>
<dbReference type="InterPro" id="IPR005153">
    <property type="entry name" value="MbtH-like_dom"/>
</dbReference>
<evidence type="ECO:0000259" key="1">
    <source>
        <dbReference type="SMART" id="SM00923"/>
    </source>
</evidence>
<accession>A0ABZ2DCV9</accession>
<dbReference type="Gene3D" id="3.90.820.10">
    <property type="entry name" value="Structural Genomics, Unknown Function 30-nov-00 1gh9 Mol_id"/>
    <property type="match status" value="1"/>
</dbReference>
<proteinExistence type="predicted"/>
<keyword evidence="3" id="KW-1185">Reference proteome</keyword>
<dbReference type="SMART" id="SM00923">
    <property type="entry name" value="MbtH"/>
    <property type="match status" value="1"/>
</dbReference>
<dbReference type="InterPro" id="IPR038020">
    <property type="entry name" value="MbtH-like_sf"/>
</dbReference>
<dbReference type="PANTHER" id="PTHR38444:SF1">
    <property type="entry name" value="ENTEROBACTIN BIOSYNTHESIS PROTEIN YBDZ"/>
    <property type="match status" value="1"/>
</dbReference>
<dbReference type="Pfam" id="PF03621">
    <property type="entry name" value="MbtH"/>
    <property type="match status" value="1"/>
</dbReference>
<feature type="domain" description="MbtH-like" evidence="1">
    <location>
        <begin position="3"/>
        <end position="50"/>
    </location>
</feature>
<evidence type="ECO:0000313" key="3">
    <source>
        <dbReference type="Proteomes" id="UP001347174"/>
    </source>
</evidence>
<name>A0ABZ2DCV9_9PSED</name>
<dbReference type="EMBL" id="CP129946">
    <property type="protein sequence ID" value="WWA76099.1"/>
    <property type="molecule type" value="Genomic_DNA"/>
</dbReference>
<evidence type="ECO:0000313" key="2">
    <source>
        <dbReference type="EMBL" id="WWA76099.1"/>
    </source>
</evidence>
<dbReference type="Proteomes" id="UP001347174">
    <property type="component" value="Chromosome"/>
</dbReference>
<protein>
    <submittedName>
        <fullName evidence="2">MbtH family NRPS accessory protein</fullName>
    </submittedName>
</protein>
<dbReference type="InterPro" id="IPR037407">
    <property type="entry name" value="MLP_fam"/>
</dbReference>